<proteinExistence type="predicted"/>
<evidence type="ECO:0000313" key="2">
    <source>
        <dbReference type="Proteomes" id="UP000438120"/>
    </source>
</evidence>
<dbReference type="AlphaFoldDB" id="A0A6A8MBH9"/>
<dbReference type="Proteomes" id="UP000438120">
    <property type="component" value="Unassembled WGS sequence"/>
</dbReference>
<protein>
    <submittedName>
        <fullName evidence="1">Uncharacterized protein</fullName>
    </submittedName>
</protein>
<sequence length="506" mass="57246">MIFYNDESFMSQADGFIKAVAVPGLARDIVVFLNSHPMGEYTPLQLSEQLQADYDDVTKLLKKLSASKNLKSIPLTNQAKARSMKEAMQTTAYALTSESMELFQAFDKIANLQKQIRESLSMTETDQLIENLRQLKTSLEQLLTDPDNLALKGKLFKDSISLYDLSFGYNNGIYNRLKNRIDSFATNIHDLNMQVFRLETDANTTGDLNQELFKLRDVVKEVLDKVESKIPEVLEAIYALEDSQNKIGPKLFYQPLALELQAFNATKSPDELAGIMAGNIADIAQSERTGSGLYSSLLDRLSDMFFALIDLISQNREIQVSKERAERFLAQAQMFKAGMSAQEMALLFDQYEGTPHFHHWYMSKHASYRLDDEKIHYSFTAKARKQAKSKLARSMELTDLEKAELAAEQKRHAAEQAKQKELGQSLISKSLNHLTDAEFALLQKLLGQSHFDYRFSEAGDLVSASAATGDYLLVKQFQADDMVISSPAQTLILCKCRLEVKDRWQN</sequence>
<gene>
    <name evidence="1" type="ORF">FYJ62_02200</name>
</gene>
<organism evidence="1 2">
    <name type="scientific">Lactobacillus porci</name>
    <dbReference type="NCBI Taxonomy" id="2012477"/>
    <lineage>
        <taxon>Bacteria</taxon>
        <taxon>Bacillati</taxon>
        <taxon>Bacillota</taxon>
        <taxon>Bacilli</taxon>
        <taxon>Lactobacillales</taxon>
        <taxon>Lactobacillaceae</taxon>
        <taxon>Lactobacillus</taxon>
    </lineage>
</organism>
<keyword evidence="2" id="KW-1185">Reference proteome</keyword>
<dbReference type="OrthoDB" id="9985519at2"/>
<comment type="caution">
    <text evidence="1">The sequence shown here is derived from an EMBL/GenBank/DDBJ whole genome shotgun (WGS) entry which is preliminary data.</text>
</comment>
<evidence type="ECO:0000313" key="1">
    <source>
        <dbReference type="EMBL" id="MST86483.1"/>
    </source>
</evidence>
<dbReference type="EMBL" id="VUMX01000004">
    <property type="protein sequence ID" value="MST86483.1"/>
    <property type="molecule type" value="Genomic_DNA"/>
</dbReference>
<dbReference type="RefSeq" id="WP_154547299.1">
    <property type="nucleotide sequence ID" value="NZ_VUMX01000004.1"/>
</dbReference>
<reference evidence="1 2" key="1">
    <citation type="submission" date="2019-08" db="EMBL/GenBank/DDBJ databases">
        <title>In-depth cultivation of the pig gut microbiome towards novel bacterial diversity and tailored functional studies.</title>
        <authorList>
            <person name="Wylensek D."/>
            <person name="Hitch T.C.A."/>
            <person name="Clavel T."/>
        </authorList>
    </citation>
    <scope>NUCLEOTIDE SEQUENCE [LARGE SCALE GENOMIC DNA]</scope>
    <source>
        <strain evidence="1 2">Bifido-178-WT-2B</strain>
    </source>
</reference>
<name>A0A6A8MBH9_9LACO</name>
<accession>A0A6A8MBH9</accession>